<dbReference type="PANTHER" id="PTHR20913">
    <property type="entry name" value="TBC1 DOMAIN FAMILY MEMBER 20/GTPASE"/>
    <property type="match status" value="1"/>
</dbReference>
<dbReference type="RefSeq" id="XP_025339678.1">
    <property type="nucleotide sequence ID" value="XM_025484747.1"/>
</dbReference>
<dbReference type="InterPro" id="IPR045913">
    <property type="entry name" value="TBC20/Gyp8-like"/>
</dbReference>
<dbReference type="GO" id="GO:0005096">
    <property type="term" value="F:GTPase activator activity"/>
    <property type="evidence" value="ECO:0007669"/>
    <property type="project" value="UniProtKB-KW"/>
</dbReference>
<dbReference type="GO" id="GO:0006888">
    <property type="term" value="P:endoplasmic reticulum to Golgi vesicle-mediated transport"/>
    <property type="evidence" value="ECO:0007669"/>
    <property type="project" value="TreeGrafter"/>
</dbReference>
<reference evidence="3 4" key="1">
    <citation type="submission" date="2017-12" db="EMBL/GenBank/DDBJ databases">
        <title>Genome Sequence of a Multidrug-Resistant Candida haemulonii Isolate from a Patient with Chronic Leg Ulcers in Israel.</title>
        <authorList>
            <person name="Chow N.A."/>
            <person name="Gade L."/>
            <person name="Batra D."/>
            <person name="Rowe L.A."/>
            <person name="Ben-Ami R."/>
            <person name="Loparev V.N."/>
            <person name="Litvintseva A.P."/>
        </authorList>
    </citation>
    <scope>NUCLEOTIDE SEQUENCE [LARGE SCALE GENOMIC DNA]</scope>
    <source>
        <strain evidence="3 4">B11899</strain>
    </source>
</reference>
<dbReference type="PANTHER" id="PTHR20913:SF7">
    <property type="entry name" value="RE60063P"/>
    <property type="match status" value="1"/>
</dbReference>
<dbReference type="PROSITE" id="PS50086">
    <property type="entry name" value="TBC_RABGAP"/>
    <property type="match status" value="1"/>
</dbReference>
<gene>
    <name evidence="3" type="ORF">CXQ85_001024</name>
</gene>
<evidence type="ECO:0000313" key="4">
    <source>
        <dbReference type="Proteomes" id="UP000244309"/>
    </source>
</evidence>
<dbReference type="GO" id="GO:0005789">
    <property type="term" value="C:endoplasmic reticulum membrane"/>
    <property type="evidence" value="ECO:0007669"/>
    <property type="project" value="TreeGrafter"/>
</dbReference>
<keyword evidence="4" id="KW-1185">Reference proteome</keyword>
<accession>A0A2V1ALN1</accession>
<organism evidence="3 4">
    <name type="scientific">Candidozyma haemuli</name>
    <dbReference type="NCBI Taxonomy" id="45357"/>
    <lineage>
        <taxon>Eukaryota</taxon>
        <taxon>Fungi</taxon>
        <taxon>Dikarya</taxon>
        <taxon>Ascomycota</taxon>
        <taxon>Saccharomycotina</taxon>
        <taxon>Pichiomycetes</taxon>
        <taxon>Metschnikowiaceae</taxon>
        <taxon>Candidozyma</taxon>
    </lineage>
</organism>
<dbReference type="Gene3D" id="1.10.8.1310">
    <property type="match status" value="1"/>
</dbReference>
<comment type="caution">
    <text evidence="3">The sequence shown here is derived from an EMBL/GenBank/DDBJ whole genome shotgun (WGS) entry which is preliminary data.</text>
</comment>
<dbReference type="VEuPathDB" id="FungiDB:CXQ85_001024"/>
<dbReference type="Gene3D" id="1.10.472.80">
    <property type="entry name" value="Ypt/Rab-GAP domain of gyp1p, domain 3"/>
    <property type="match status" value="1"/>
</dbReference>
<feature type="domain" description="Rab-GAP TBC" evidence="2">
    <location>
        <begin position="64"/>
        <end position="286"/>
    </location>
</feature>
<dbReference type="STRING" id="45357.A0A2V1ALN1"/>
<keyword evidence="1" id="KW-0343">GTPase activation</keyword>
<sequence length="610" mass="68984">MSASSDPLSCKDWVDFKSWDPSLYKEECPLSQTAKDLKTKALVLASKCRDRDTLQELSRSSEGLLNIMVRHFVWTFLLDIPLPMRDTFLYQLNVNDLPEHRDEDQVVLDTRRSFTGGVESQKFPSAGCSFSFVYSFADIEEMRRRLFSLIVGVLRKYPGLHYYQGYHDIASIILILSHTNPPDKDLEVWASEFLEWITVFHLRDFMLPNIDLTVNHLKIIAALLEETDPLLFQLTSVSSQSYQCTNGQYYDYKFIEPLSSILTLFSHDISNLTYLYQIWDFIFSYKSVSASLYIYTAALHHFKKDIMTNLSLEEGDLDAMYNIDPAEAHNALSASNLFANLTQKDVSQILSKARSLIEQHPLSDLSNRERTFDLWFGRFNKHSVLMTSSSLNDSKQAPQLLEPPEFDKLLQLQHQEQQAETAHSSELLVHHIEQSTMTDSFTSAEDEVISSQTNSLSSSLSSLSAASNSLNNTLVNKSSLFFKKIFSRSDDNVSGDDSTVAKRKKQRGILRHNIYKISVSVGFVGFLVHCLLRHSEVSIRNYPLGPLGSLNSIGSSVESLIPETLSTVRHGFREVAGGITSKFGEALNAGIDVTQLGIGTVRDSIYVLRR</sequence>
<evidence type="ECO:0000313" key="3">
    <source>
        <dbReference type="EMBL" id="PVH18738.1"/>
    </source>
</evidence>
<dbReference type="EMBL" id="PKFO01000001">
    <property type="protein sequence ID" value="PVH18738.1"/>
    <property type="molecule type" value="Genomic_DNA"/>
</dbReference>
<proteinExistence type="predicted"/>
<name>A0A2V1ALN1_9ASCO</name>
<evidence type="ECO:0000259" key="2">
    <source>
        <dbReference type="PROSITE" id="PS50086"/>
    </source>
</evidence>
<dbReference type="Proteomes" id="UP000244309">
    <property type="component" value="Unassembled WGS sequence"/>
</dbReference>
<dbReference type="InterPro" id="IPR035969">
    <property type="entry name" value="Rab-GAP_TBC_sf"/>
</dbReference>
<evidence type="ECO:0000256" key="1">
    <source>
        <dbReference type="ARBA" id="ARBA00022468"/>
    </source>
</evidence>
<dbReference type="AlphaFoldDB" id="A0A2V1ALN1"/>
<dbReference type="OrthoDB" id="206700at2759"/>
<dbReference type="Pfam" id="PF00566">
    <property type="entry name" value="RabGAP-TBC"/>
    <property type="match status" value="1"/>
</dbReference>
<dbReference type="GeneID" id="37006355"/>
<dbReference type="SUPFAM" id="SSF47923">
    <property type="entry name" value="Ypt/Rab-GAP domain of gyp1p"/>
    <property type="match status" value="1"/>
</dbReference>
<protein>
    <recommendedName>
        <fullName evidence="2">Rab-GAP TBC domain-containing protein</fullName>
    </recommendedName>
</protein>
<dbReference type="InterPro" id="IPR000195">
    <property type="entry name" value="Rab-GAP-TBC_dom"/>
</dbReference>